<dbReference type="HOGENOM" id="CLU_869965_0_0_1"/>
<evidence type="ECO:0000313" key="7">
    <source>
        <dbReference type="EnsemblProtists" id="EOD22831"/>
    </source>
</evidence>
<dbReference type="SUPFAM" id="SSF52087">
    <property type="entry name" value="CRAL/TRIO domain"/>
    <property type="match status" value="1"/>
</dbReference>
<keyword evidence="8" id="KW-1185">Reference proteome</keyword>
<organism evidence="7 8">
    <name type="scientific">Emiliania huxleyi (strain CCMP1516)</name>
    <dbReference type="NCBI Taxonomy" id="280463"/>
    <lineage>
        <taxon>Eukaryota</taxon>
        <taxon>Haptista</taxon>
        <taxon>Haptophyta</taxon>
        <taxon>Prymnesiophyceae</taxon>
        <taxon>Isochrysidales</taxon>
        <taxon>Noelaerhabdaceae</taxon>
        <taxon>Emiliania</taxon>
    </lineage>
</organism>
<dbReference type="Pfam" id="PF00270">
    <property type="entry name" value="DEAD"/>
    <property type="match status" value="1"/>
</dbReference>
<reference evidence="8" key="1">
    <citation type="journal article" date="2013" name="Nature">
        <title>Pan genome of the phytoplankton Emiliania underpins its global distribution.</title>
        <authorList>
            <person name="Read B.A."/>
            <person name="Kegel J."/>
            <person name="Klute M.J."/>
            <person name="Kuo A."/>
            <person name="Lefebvre S.C."/>
            <person name="Maumus F."/>
            <person name="Mayer C."/>
            <person name="Miller J."/>
            <person name="Monier A."/>
            <person name="Salamov A."/>
            <person name="Young J."/>
            <person name="Aguilar M."/>
            <person name="Claverie J.M."/>
            <person name="Frickenhaus S."/>
            <person name="Gonzalez K."/>
            <person name="Herman E.K."/>
            <person name="Lin Y.C."/>
            <person name="Napier J."/>
            <person name="Ogata H."/>
            <person name="Sarno A.F."/>
            <person name="Shmutz J."/>
            <person name="Schroeder D."/>
            <person name="de Vargas C."/>
            <person name="Verret F."/>
            <person name="von Dassow P."/>
            <person name="Valentin K."/>
            <person name="Van de Peer Y."/>
            <person name="Wheeler G."/>
            <person name="Dacks J.B."/>
            <person name="Delwiche C.F."/>
            <person name="Dyhrman S.T."/>
            <person name="Glockner G."/>
            <person name="John U."/>
            <person name="Richards T."/>
            <person name="Worden A.Z."/>
            <person name="Zhang X."/>
            <person name="Grigoriev I.V."/>
            <person name="Allen A.E."/>
            <person name="Bidle K."/>
            <person name="Borodovsky M."/>
            <person name="Bowler C."/>
            <person name="Brownlee C."/>
            <person name="Cock J.M."/>
            <person name="Elias M."/>
            <person name="Gladyshev V.N."/>
            <person name="Groth M."/>
            <person name="Guda C."/>
            <person name="Hadaegh A."/>
            <person name="Iglesias-Rodriguez M.D."/>
            <person name="Jenkins J."/>
            <person name="Jones B.M."/>
            <person name="Lawson T."/>
            <person name="Leese F."/>
            <person name="Lindquist E."/>
            <person name="Lobanov A."/>
            <person name="Lomsadze A."/>
            <person name="Malik S.B."/>
            <person name="Marsh M.E."/>
            <person name="Mackinder L."/>
            <person name="Mock T."/>
            <person name="Mueller-Roeber B."/>
            <person name="Pagarete A."/>
            <person name="Parker M."/>
            <person name="Probert I."/>
            <person name="Quesneville H."/>
            <person name="Raines C."/>
            <person name="Rensing S.A."/>
            <person name="Riano-Pachon D.M."/>
            <person name="Richier S."/>
            <person name="Rokitta S."/>
            <person name="Shiraiwa Y."/>
            <person name="Soanes D.M."/>
            <person name="van der Giezen M."/>
            <person name="Wahlund T.M."/>
            <person name="Williams B."/>
            <person name="Wilson W."/>
            <person name="Wolfe G."/>
            <person name="Wurch L.L."/>
        </authorList>
    </citation>
    <scope>NUCLEOTIDE SEQUENCE</scope>
</reference>
<keyword evidence="1 4" id="KW-0547">Nucleotide-binding</keyword>
<comment type="catalytic activity">
    <reaction evidence="4">
        <text>ATP + H2O = ADP + phosphate + H(+)</text>
        <dbReference type="Rhea" id="RHEA:13065"/>
        <dbReference type="ChEBI" id="CHEBI:15377"/>
        <dbReference type="ChEBI" id="CHEBI:15378"/>
        <dbReference type="ChEBI" id="CHEBI:30616"/>
        <dbReference type="ChEBI" id="CHEBI:43474"/>
        <dbReference type="ChEBI" id="CHEBI:456216"/>
        <dbReference type="EC" id="3.6.4.13"/>
    </reaction>
</comment>
<feature type="domain" description="CRAL-TRIO" evidence="6">
    <location>
        <begin position="167"/>
        <end position="306"/>
    </location>
</feature>
<dbReference type="SUPFAM" id="SSF52540">
    <property type="entry name" value="P-loop containing nucleoside triphosphate hydrolases"/>
    <property type="match status" value="1"/>
</dbReference>
<dbReference type="EnsemblProtists" id="EOD22831">
    <property type="protein sequence ID" value="EOD22831"/>
    <property type="gene ID" value="EMIHUDRAFT_195220"/>
</dbReference>
<evidence type="ECO:0000256" key="1">
    <source>
        <dbReference type="ARBA" id="ARBA00022741"/>
    </source>
</evidence>
<dbReference type="PaxDb" id="2903-EOD22831"/>
<dbReference type="eggNOG" id="KOG0350">
    <property type="taxonomic scope" value="Eukaryota"/>
</dbReference>
<dbReference type="EC" id="3.6.4.13" evidence="4"/>
<dbReference type="Gene3D" id="3.40.50.300">
    <property type="entry name" value="P-loop containing nucleotide triphosphate hydrolases"/>
    <property type="match status" value="1"/>
</dbReference>
<evidence type="ECO:0000256" key="5">
    <source>
        <dbReference type="SAM" id="MobiDB-lite"/>
    </source>
</evidence>
<dbReference type="Proteomes" id="UP000013827">
    <property type="component" value="Unassembled WGS sequence"/>
</dbReference>
<dbReference type="GO" id="GO:0005524">
    <property type="term" value="F:ATP binding"/>
    <property type="evidence" value="ECO:0007669"/>
    <property type="project" value="UniProtKB-UniRule"/>
</dbReference>
<comment type="function">
    <text evidence="4">RNA helicase.</text>
</comment>
<dbReference type="GeneID" id="17268378"/>
<dbReference type="RefSeq" id="XP_005775260.1">
    <property type="nucleotide sequence ID" value="XM_005775203.1"/>
</dbReference>
<feature type="region of interest" description="Disordered" evidence="5">
    <location>
        <begin position="1"/>
        <end position="55"/>
    </location>
</feature>
<dbReference type="Pfam" id="PF00650">
    <property type="entry name" value="CRAL_TRIO"/>
    <property type="match status" value="1"/>
</dbReference>
<protein>
    <recommendedName>
        <fullName evidence="4">ATP-dependent RNA helicase</fullName>
        <ecNumber evidence="4">3.6.4.13</ecNumber>
    </recommendedName>
</protein>
<accession>A0A0D3JH46</accession>
<sequence>MRRKREAFDPTDDLFEGLPSAKHAAIRLRDDSGDSDSSHADADGAASEAIVEPAADSVPVAETAARLSAREPSAASSAQGVTDEAGLPLWMRTAAARIIGDHTPPISALALDRRLEAALGRMGVRRCFPVQAAVVPMVLASAASSSAGDICCCAPTGSGKTLAYSLPLLQHLLGKIDADTIDAVVNYDPPSDIRSYLHRVGADTERRPDDPAQAIVICTGGPPPVAYVRALQSVMEPHFPERLRMSVVYPIPWMMKMVVNGFIAFLPRVTRDKFRLCATCDELLELTGLSLSEVPVDLQGGAAAQEAAEALGSGDAAETS</sequence>
<keyword evidence="2 4" id="KW-0378">Hydrolase</keyword>
<keyword evidence="4" id="KW-0694">RNA-binding</keyword>
<evidence type="ECO:0000313" key="8">
    <source>
        <dbReference type="Proteomes" id="UP000013827"/>
    </source>
</evidence>
<evidence type="ECO:0000259" key="6">
    <source>
        <dbReference type="PROSITE" id="PS50191"/>
    </source>
</evidence>
<evidence type="ECO:0000256" key="4">
    <source>
        <dbReference type="RuleBase" id="RU365068"/>
    </source>
</evidence>
<dbReference type="PROSITE" id="PS50191">
    <property type="entry name" value="CRAL_TRIO"/>
    <property type="match status" value="1"/>
</dbReference>
<dbReference type="AlphaFoldDB" id="A0A0D3JH46"/>
<dbReference type="GO" id="GO:0003724">
    <property type="term" value="F:RNA helicase activity"/>
    <property type="evidence" value="ECO:0007669"/>
    <property type="project" value="UniProtKB-EC"/>
</dbReference>
<feature type="compositionally biased region" description="Basic and acidic residues" evidence="5">
    <location>
        <begin position="27"/>
        <end position="42"/>
    </location>
</feature>
<reference evidence="7" key="2">
    <citation type="submission" date="2024-10" db="UniProtKB">
        <authorList>
            <consortium name="EnsemblProtists"/>
        </authorList>
    </citation>
    <scope>IDENTIFICATION</scope>
</reference>
<dbReference type="GO" id="GO:0003723">
    <property type="term" value="F:RNA binding"/>
    <property type="evidence" value="ECO:0007669"/>
    <property type="project" value="UniProtKB-UniRule"/>
</dbReference>
<dbReference type="InterPro" id="IPR027417">
    <property type="entry name" value="P-loop_NTPase"/>
</dbReference>
<proteinExistence type="inferred from homology"/>
<dbReference type="InterPro" id="IPR001251">
    <property type="entry name" value="CRAL-TRIO_dom"/>
</dbReference>
<name>A0A0D3JH46_EMIH1</name>
<evidence type="ECO:0000256" key="2">
    <source>
        <dbReference type="ARBA" id="ARBA00022801"/>
    </source>
</evidence>
<comment type="domain">
    <text evidence="4">The Q motif is unique to and characteristic of the DEAD box family of RNA helicases and controls ATP binding and hydrolysis.</text>
</comment>
<dbReference type="Gene3D" id="3.40.525.10">
    <property type="entry name" value="CRAL-TRIO lipid binding domain"/>
    <property type="match status" value="1"/>
</dbReference>
<dbReference type="InterPro" id="IPR011545">
    <property type="entry name" value="DEAD/DEAH_box_helicase_dom"/>
</dbReference>
<dbReference type="InterPro" id="IPR036865">
    <property type="entry name" value="CRAL-TRIO_dom_sf"/>
</dbReference>
<evidence type="ECO:0000256" key="3">
    <source>
        <dbReference type="ARBA" id="ARBA00022840"/>
    </source>
</evidence>
<dbReference type="STRING" id="2903.R1EIM2"/>
<dbReference type="GO" id="GO:0016787">
    <property type="term" value="F:hydrolase activity"/>
    <property type="evidence" value="ECO:0007669"/>
    <property type="project" value="UniProtKB-KW"/>
</dbReference>
<dbReference type="PANTHER" id="PTHR24031">
    <property type="entry name" value="RNA HELICASE"/>
    <property type="match status" value="1"/>
</dbReference>
<comment type="similarity">
    <text evidence="4">Belongs to the DEAD box helicase family.</text>
</comment>
<keyword evidence="4" id="KW-0347">Helicase</keyword>
<keyword evidence="3 4" id="KW-0067">ATP-binding</keyword>
<dbReference type="KEGG" id="ehx:EMIHUDRAFT_195220"/>